<sequence>MNLKISVLDSEDAPAKQINARNPPAHGSFSHPNAVRELTRQCGILTVEIEHVNTEVLREIAEVGVEITQKGQIARRGVEMQPNWRTGPPSPQLCTLYHRNLPVTTIYLSTSEQSSIVHSHRDQVKGIRLSSRSSGPQAFGPHNKAAVMLNILGGSRPDFHIPICRRALETQGVTTGSGSDLPSLKPGISLLRDLGISYHVATLLSPPPIVCRFTFAKDAAPGGIKAIFATAGGAHIS</sequence>
<name>A0A9P8LED1_9PEZI</name>
<evidence type="ECO:0000259" key="1">
    <source>
        <dbReference type="Pfam" id="PF22660"/>
    </source>
</evidence>
<feature type="domain" description="PurT/PurK-like preATP-grasp" evidence="1">
    <location>
        <begin position="1"/>
        <end position="65"/>
    </location>
</feature>
<evidence type="ECO:0000313" key="3">
    <source>
        <dbReference type="Proteomes" id="UP000750711"/>
    </source>
</evidence>
<dbReference type="Proteomes" id="UP000750711">
    <property type="component" value="Unassembled WGS sequence"/>
</dbReference>
<proteinExistence type="predicted"/>
<keyword evidence="3" id="KW-1185">Reference proteome</keyword>
<dbReference type="Pfam" id="PF22660">
    <property type="entry name" value="RS_preATP-grasp-like"/>
    <property type="match status" value="1"/>
</dbReference>
<evidence type="ECO:0000313" key="2">
    <source>
        <dbReference type="EMBL" id="KAH0562512.1"/>
    </source>
</evidence>
<organism evidence="2 3">
    <name type="scientific">Trichoglossum hirsutum</name>
    <dbReference type="NCBI Taxonomy" id="265104"/>
    <lineage>
        <taxon>Eukaryota</taxon>
        <taxon>Fungi</taxon>
        <taxon>Dikarya</taxon>
        <taxon>Ascomycota</taxon>
        <taxon>Pezizomycotina</taxon>
        <taxon>Geoglossomycetes</taxon>
        <taxon>Geoglossales</taxon>
        <taxon>Geoglossaceae</taxon>
        <taxon>Trichoglossum</taxon>
    </lineage>
</organism>
<dbReference type="PANTHER" id="PTHR11609:SF5">
    <property type="entry name" value="PHOSPHORIBOSYLAMINOIMIDAZOLE CARBOXYLASE"/>
    <property type="match status" value="1"/>
</dbReference>
<comment type="caution">
    <text evidence="2">The sequence shown here is derived from an EMBL/GenBank/DDBJ whole genome shotgun (WGS) entry which is preliminary data.</text>
</comment>
<dbReference type="SUPFAM" id="SSF52440">
    <property type="entry name" value="PreATP-grasp domain"/>
    <property type="match status" value="1"/>
</dbReference>
<dbReference type="InterPro" id="IPR054350">
    <property type="entry name" value="PurT/PurK_preATP-grasp"/>
</dbReference>
<dbReference type="SUPFAM" id="SSF52255">
    <property type="entry name" value="N5-CAIR mutase (phosphoribosylaminoimidazole carboxylase, PurE)"/>
    <property type="match status" value="1"/>
</dbReference>
<dbReference type="PANTHER" id="PTHR11609">
    <property type="entry name" value="PURINE BIOSYNTHESIS PROTEIN 6/7, PUR6/7"/>
    <property type="match status" value="1"/>
</dbReference>
<dbReference type="EMBL" id="JAGHQM010000334">
    <property type="protein sequence ID" value="KAH0562512.1"/>
    <property type="molecule type" value="Genomic_DNA"/>
</dbReference>
<reference evidence="2" key="1">
    <citation type="submission" date="2021-03" db="EMBL/GenBank/DDBJ databases">
        <title>Comparative genomics and phylogenomic investigation of the class Geoglossomycetes provide insights into ecological specialization and systematics.</title>
        <authorList>
            <person name="Melie T."/>
            <person name="Pirro S."/>
            <person name="Miller A.N."/>
            <person name="Quandt A."/>
        </authorList>
    </citation>
    <scope>NUCLEOTIDE SEQUENCE</scope>
    <source>
        <strain evidence="2">CAQ_001_2017</strain>
    </source>
</reference>
<dbReference type="InterPro" id="IPR016185">
    <property type="entry name" value="PreATP-grasp_dom_sf"/>
</dbReference>
<accession>A0A9P8LED1</accession>
<gene>
    <name evidence="2" type="ORF">GP486_002796</name>
</gene>
<protein>
    <recommendedName>
        <fullName evidence="1">PurT/PurK-like preATP-grasp domain-containing protein</fullName>
    </recommendedName>
</protein>
<dbReference type="Gene3D" id="3.40.50.20">
    <property type="match status" value="1"/>
</dbReference>
<dbReference type="AlphaFoldDB" id="A0A9P8LED1"/>